<feature type="region of interest" description="Disordered" evidence="5">
    <location>
        <begin position="279"/>
        <end position="302"/>
    </location>
</feature>
<accession>A0A813ER10</accession>
<evidence type="ECO:0000313" key="9">
    <source>
        <dbReference type="Proteomes" id="UP000654075"/>
    </source>
</evidence>
<dbReference type="GO" id="GO:0016020">
    <property type="term" value="C:membrane"/>
    <property type="evidence" value="ECO:0007669"/>
    <property type="project" value="UniProtKB-SubCell"/>
</dbReference>
<gene>
    <name evidence="8" type="ORF">PGLA1383_LOCUS19755</name>
</gene>
<dbReference type="GO" id="GO:0005506">
    <property type="term" value="F:iron ion binding"/>
    <property type="evidence" value="ECO:0007669"/>
    <property type="project" value="InterPro"/>
</dbReference>
<dbReference type="InterPro" id="IPR050307">
    <property type="entry name" value="Sterol_Desaturase_Related"/>
</dbReference>
<comment type="subcellular location">
    <subcellularLocation>
        <location evidence="1">Membrane</location>
    </subcellularLocation>
</comment>
<dbReference type="EMBL" id="CAJNNV010013193">
    <property type="protein sequence ID" value="CAE8601462.1"/>
    <property type="molecule type" value="Genomic_DNA"/>
</dbReference>
<feature type="transmembrane region" description="Helical" evidence="6">
    <location>
        <begin position="211"/>
        <end position="234"/>
    </location>
</feature>
<protein>
    <recommendedName>
        <fullName evidence="7">Fatty acid hydroxylase domain-containing protein</fullName>
    </recommendedName>
</protein>
<feature type="transmembrane region" description="Helical" evidence="6">
    <location>
        <begin position="21"/>
        <end position="43"/>
    </location>
</feature>
<evidence type="ECO:0000259" key="7">
    <source>
        <dbReference type="Pfam" id="PF04116"/>
    </source>
</evidence>
<dbReference type="Proteomes" id="UP000654075">
    <property type="component" value="Unassembled WGS sequence"/>
</dbReference>
<keyword evidence="2 6" id="KW-0812">Transmembrane</keyword>
<evidence type="ECO:0000313" key="8">
    <source>
        <dbReference type="EMBL" id="CAE8601462.1"/>
    </source>
</evidence>
<dbReference type="GO" id="GO:0016491">
    <property type="term" value="F:oxidoreductase activity"/>
    <property type="evidence" value="ECO:0007669"/>
    <property type="project" value="InterPro"/>
</dbReference>
<keyword evidence="9" id="KW-1185">Reference proteome</keyword>
<evidence type="ECO:0000256" key="3">
    <source>
        <dbReference type="ARBA" id="ARBA00022989"/>
    </source>
</evidence>
<comment type="caution">
    <text evidence="8">The sequence shown here is derived from an EMBL/GenBank/DDBJ whole genome shotgun (WGS) entry which is preliminary data.</text>
</comment>
<evidence type="ECO:0000256" key="6">
    <source>
        <dbReference type="SAM" id="Phobius"/>
    </source>
</evidence>
<dbReference type="GO" id="GO:0008610">
    <property type="term" value="P:lipid biosynthetic process"/>
    <property type="evidence" value="ECO:0007669"/>
    <property type="project" value="InterPro"/>
</dbReference>
<dbReference type="Pfam" id="PF04116">
    <property type="entry name" value="FA_hydroxylase"/>
    <property type="match status" value="1"/>
</dbReference>
<keyword evidence="4 6" id="KW-0472">Membrane</keyword>
<name>A0A813ER10_POLGL</name>
<feature type="domain" description="Fatty acid hydroxylase" evidence="7">
    <location>
        <begin position="153"/>
        <end position="275"/>
    </location>
</feature>
<feature type="compositionally biased region" description="Basic and acidic residues" evidence="5">
    <location>
        <begin position="293"/>
        <end position="302"/>
    </location>
</feature>
<dbReference type="OrthoDB" id="421628at2759"/>
<dbReference type="InterPro" id="IPR006694">
    <property type="entry name" value="Fatty_acid_hydroxylase"/>
</dbReference>
<feature type="transmembrane region" description="Helical" evidence="6">
    <location>
        <begin position="63"/>
        <end position="88"/>
    </location>
</feature>
<organism evidence="8 9">
    <name type="scientific">Polarella glacialis</name>
    <name type="common">Dinoflagellate</name>
    <dbReference type="NCBI Taxonomy" id="89957"/>
    <lineage>
        <taxon>Eukaryota</taxon>
        <taxon>Sar</taxon>
        <taxon>Alveolata</taxon>
        <taxon>Dinophyceae</taxon>
        <taxon>Suessiales</taxon>
        <taxon>Suessiaceae</taxon>
        <taxon>Polarella</taxon>
    </lineage>
</organism>
<reference evidence="8" key="1">
    <citation type="submission" date="2021-02" db="EMBL/GenBank/DDBJ databases">
        <authorList>
            <person name="Dougan E. K."/>
            <person name="Rhodes N."/>
            <person name="Thang M."/>
            <person name="Chan C."/>
        </authorList>
    </citation>
    <scope>NUCLEOTIDE SEQUENCE</scope>
</reference>
<evidence type="ECO:0000256" key="4">
    <source>
        <dbReference type="ARBA" id="ARBA00023136"/>
    </source>
</evidence>
<sequence length="302" mass="33659">MAVPSRISDVLFRRDMVGPSFVKFAATVTGMVLIEKVFMEFVLPHLAGELEDIFARHGKIQALFLLSAANSVVTFWGFGALMALPAFVGASRWKIQAGKSLDLQMLQSSMPLIVFNWLLGIILLPLLFAHFLPESSFDWRSPPSTQTLVRDAVVWLAIEEVWFFYSHRWMHMNKQLYAAVHKMHHKWTAPISFTAIYCHPFEHLVSNLTPLVLGPLVCGSHLAAISIFSFLGVLHTMAVHSGYWFCDDNGMHDEHHAKFNVNFGVLGVMDSLYGTYQLPGGPSQSTPGAASKAGERLGEKVE</sequence>
<evidence type="ECO:0000256" key="1">
    <source>
        <dbReference type="ARBA" id="ARBA00004370"/>
    </source>
</evidence>
<proteinExistence type="predicted"/>
<feature type="transmembrane region" description="Helical" evidence="6">
    <location>
        <begin position="109"/>
        <end position="128"/>
    </location>
</feature>
<keyword evidence="3 6" id="KW-1133">Transmembrane helix</keyword>
<dbReference type="AlphaFoldDB" id="A0A813ER10"/>
<evidence type="ECO:0000256" key="5">
    <source>
        <dbReference type="SAM" id="MobiDB-lite"/>
    </source>
</evidence>
<dbReference type="PANTHER" id="PTHR11863">
    <property type="entry name" value="STEROL DESATURASE"/>
    <property type="match status" value="1"/>
</dbReference>
<evidence type="ECO:0000256" key="2">
    <source>
        <dbReference type="ARBA" id="ARBA00022692"/>
    </source>
</evidence>
<dbReference type="OMA" id="VENPAWG"/>